<keyword evidence="4 8" id="KW-0808">Transferase</keyword>
<comment type="caution">
    <text evidence="8">The sequence shown here is derived from an EMBL/GenBank/DDBJ whole genome shotgun (WGS) entry which is preliminary data.</text>
</comment>
<dbReference type="RefSeq" id="WP_152120655.1">
    <property type="nucleotide sequence ID" value="NZ_QJOW01000004.1"/>
</dbReference>
<accession>A0A5N5UMB5</accession>
<dbReference type="Gene3D" id="1.10.3130.10">
    <property type="entry name" value="serine acetyltransferase, domain 1"/>
    <property type="match status" value="1"/>
</dbReference>
<evidence type="ECO:0000313" key="11">
    <source>
        <dbReference type="Proteomes" id="UP000326302"/>
    </source>
</evidence>
<dbReference type="InterPro" id="IPR005881">
    <property type="entry name" value="Ser_O-AcTrfase"/>
</dbReference>
<dbReference type="GO" id="GO:0005737">
    <property type="term" value="C:cytoplasm"/>
    <property type="evidence" value="ECO:0007669"/>
    <property type="project" value="InterPro"/>
</dbReference>
<gene>
    <name evidence="7" type="ORF">DM867_09025</name>
    <name evidence="8" type="ORF">DMP03_10680</name>
    <name evidence="9" type="ORF">DP108_06235</name>
</gene>
<evidence type="ECO:0000256" key="1">
    <source>
        <dbReference type="ARBA" id="ARBA00007274"/>
    </source>
</evidence>
<accession>A0A5N5U5V4</accession>
<evidence type="ECO:0000256" key="4">
    <source>
        <dbReference type="ARBA" id="ARBA00022679"/>
    </source>
</evidence>
<evidence type="ECO:0000256" key="6">
    <source>
        <dbReference type="ARBA" id="ARBA00049486"/>
    </source>
</evidence>
<dbReference type="EMBL" id="QMDY01000003">
    <property type="protein sequence ID" value="KAB7518762.1"/>
    <property type="molecule type" value="Genomic_DNA"/>
</dbReference>
<dbReference type="EMBL" id="QKKZ01000003">
    <property type="protein sequence ID" value="KAB7513924.1"/>
    <property type="molecule type" value="Genomic_DNA"/>
</dbReference>
<dbReference type="InterPro" id="IPR018357">
    <property type="entry name" value="Hexapep_transf_CS"/>
</dbReference>
<evidence type="ECO:0000256" key="3">
    <source>
        <dbReference type="ARBA" id="ARBA00022605"/>
    </source>
</evidence>
<evidence type="ECO:0000256" key="2">
    <source>
        <dbReference type="ARBA" id="ARBA00013266"/>
    </source>
</evidence>
<protein>
    <recommendedName>
        <fullName evidence="2">serine O-acetyltransferase</fullName>
        <ecNumber evidence="2">2.3.1.30</ecNumber>
    </recommendedName>
</protein>
<dbReference type="Pfam" id="PF00132">
    <property type="entry name" value="Hexapep"/>
    <property type="match status" value="1"/>
</dbReference>
<dbReference type="InterPro" id="IPR011004">
    <property type="entry name" value="Trimer_LpxA-like_sf"/>
</dbReference>
<keyword evidence="3" id="KW-0028">Amino-acid biosynthesis</keyword>
<dbReference type="Proteomes" id="UP000326865">
    <property type="component" value="Unassembled WGS sequence"/>
</dbReference>
<dbReference type="InterPro" id="IPR042122">
    <property type="entry name" value="Ser_AcTrfase_N_sf"/>
</dbReference>
<organism evidence="8 11">
    <name type="scientific">Halosegnis rubeus</name>
    <dbReference type="NCBI Taxonomy" id="2212850"/>
    <lineage>
        <taxon>Archaea</taxon>
        <taxon>Methanobacteriati</taxon>
        <taxon>Methanobacteriota</taxon>
        <taxon>Stenosarchaea group</taxon>
        <taxon>Halobacteria</taxon>
        <taxon>Halobacteriales</taxon>
        <taxon>Natronomonadaceae</taxon>
        <taxon>Halosegnis</taxon>
    </lineage>
</organism>
<comment type="catalytic activity">
    <reaction evidence="6">
        <text>L-serine + acetyl-CoA = O-acetyl-L-serine + CoA</text>
        <dbReference type="Rhea" id="RHEA:24560"/>
        <dbReference type="ChEBI" id="CHEBI:33384"/>
        <dbReference type="ChEBI" id="CHEBI:57287"/>
        <dbReference type="ChEBI" id="CHEBI:57288"/>
        <dbReference type="ChEBI" id="CHEBI:58340"/>
        <dbReference type="EC" id="2.3.1.30"/>
    </reaction>
</comment>
<dbReference type="FunFam" id="2.160.10.10:FF:000007">
    <property type="entry name" value="Serine acetyltransferase"/>
    <property type="match status" value="1"/>
</dbReference>
<evidence type="ECO:0000313" key="8">
    <source>
        <dbReference type="EMBL" id="KAB7514326.1"/>
    </source>
</evidence>
<dbReference type="InterPro" id="IPR001451">
    <property type="entry name" value="Hexapep"/>
</dbReference>
<dbReference type="OrthoDB" id="10940at2157"/>
<comment type="similarity">
    <text evidence="1">Belongs to the transferase hexapeptide repeat family.</text>
</comment>
<evidence type="ECO:0000313" key="9">
    <source>
        <dbReference type="EMBL" id="KAB7518762.1"/>
    </source>
</evidence>
<name>A0A5N5U6S0_9EURY</name>
<reference evidence="10 11" key="1">
    <citation type="submission" date="2019-10" db="EMBL/GenBank/DDBJ databases">
        <title>Unraveling microbial dark matter from salterns through culturing: the case of the genus Halosegnis.</title>
        <authorList>
            <person name="Duran-Viseras A."/>
            <person name="Andrei A.-S."/>
            <person name="Vera-Gargallo B."/>
            <person name="Ghai R."/>
            <person name="Sanchez-Porro C."/>
            <person name="Ventosa A."/>
        </authorList>
    </citation>
    <scope>NUCLEOTIDE SEQUENCE [LARGE SCALE GENOMIC DNA]</scope>
    <source>
        <strain evidence="8 11">F17-44</strain>
        <strain evidence="7 12">F18-79</strain>
        <strain evidence="9 10">F19-13</strain>
    </source>
</reference>
<dbReference type="NCBIfam" id="NF041874">
    <property type="entry name" value="EPS_EpsC"/>
    <property type="match status" value="1"/>
</dbReference>
<keyword evidence="5" id="KW-0012">Acyltransferase</keyword>
<dbReference type="GO" id="GO:0006535">
    <property type="term" value="P:cysteine biosynthetic process from serine"/>
    <property type="evidence" value="ECO:0007669"/>
    <property type="project" value="InterPro"/>
</dbReference>
<dbReference type="GO" id="GO:0009001">
    <property type="term" value="F:serine O-acetyltransferase activity"/>
    <property type="evidence" value="ECO:0007669"/>
    <property type="project" value="UniProtKB-EC"/>
</dbReference>
<evidence type="ECO:0000313" key="10">
    <source>
        <dbReference type="Proteomes" id="UP000326207"/>
    </source>
</evidence>
<sequence length="168" mass="17676">MFERFRDDVRTALATDPAATSVAEALLYPGLYAVWLHVVLVHPLWTRGRRFTARLLSQLGRGLTGIEIHPGATVGERVFIDHGMGVVVGETAEIGDDVNMYHGVTLGGRSSERVKRHPTVEDDVTLGANATLIGDIVVGEGATVGAGAVVVEDVPAGATVVGNPAQEV</sequence>
<keyword evidence="12" id="KW-1185">Reference proteome</keyword>
<accession>A0A5N5U6S0</accession>
<dbReference type="PROSITE" id="PS00101">
    <property type="entry name" value="HEXAPEP_TRANSFERASES"/>
    <property type="match status" value="1"/>
</dbReference>
<dbReference type="Proteomes" id="UP000326207">
    <property type="component" value="Unassembled WGS sequence"/>
</dbReference>
<dbReference type="PIRSF" id="PIRSF000441">
    <property type="entry name" value="CysE"/>
    <property type="match status" value="1"/>
</dbReference>
<evidence type="ECO:0000313" key="12">
    <source>
        <dbReference type="Proteomes" id="UP000326865"/>
    </source>
</evidence>
<dbReference type="SUPFAM" id="SSF51161">
    <property type="entry name" value="Trimeric LpxA-like enzymes"/>
    <property type="match status" value="1"/>
</dbReference>
<dbReference type="EC" id="2.3.1.30" evidence="2"/>
<evidence type="ECO:0000313" key="7">
    <source>
        <dbReference type="EMBL" id="KAB7513924.1"/>
    </source>
</evidence>
<proteinExistence type="inferred from homology"/>
<dbReference type="Gene3D" id="2.160.10.10">
    <property type="entry name" value="Hexapeptide repeat proteins"/>
    <property type="match status" value="1"/>
</dbReference>
<dbReference type="AlphaFoldDB" id="A0A5N5U6S0"/>
<dbReference type="EMBL" id="QJOW01000004">
    <property type="protein sequence ID" value="KAB7514326.1"/>
    <property type="molecule type" value="Genomic_DNA"/>
</dbReference>
<dbReference type="Proteomes" id="UP000326302">
    <property type="component" value="Unassembled WGS sequence"/>
</dbReference>
<dbReference type="PANTHER" id="PTHR42811">
    <property type="entry name" value="SERINE ACETYLTRANSFERASE"/>
    <property type="match status" value="1"/>
</dbReference>
<evidence type="ECO:0000256" key="5">
    <source>
        <dbReference type="ARBA" id="ARBA00023315"/>
    </source>
</evidence>
<dbReference type="InterPro" id="IPR045304">
    <property type="entry name" value="LbH_SAT"/>
</dbReference>
<dbReference type="InterPro" id="IPR053376">
    <property type="entry name" value="Serine_acetyltransferase"/>
</dbReference>
<dbReference type="CDD" id="cd03354">
    <property type="entry name" value="LbH_SAT"/>
    <property type="match status" value="1"/>
</dbReference>